<dbReference type="Proteomes" id="UP000026249">
    <property type="component" value="Unassembled WGS sequence"/>
</dbReference>
<evidence type="ECO:0000313" key="2">
    <source>
        <dbReference type="Proteomes" id="UP000026249"/>
    </source>
</evidence>
<protein>
    <submittedName>
        <fullName evidence="1">Uncharacterized protein</fullName>
    </submittedName>
</protein>
<dbReference type="EMBL" id="JFKE01000002">
    <property type="protein sequence ID" value="KAJ56704.1"/>
    <property type="molecule type" value="Genomic_DNA"/>
</dbReference>
<dbReference type="AlphaFoldDB" id="A0A037ZM32"/>
<sequence>MKNFDFDAQAKRLEKVGPDFPLEDLGRALSRKRTIAGVVMPYTLEELRPSYWVMAKFFTENGLTTRVLAEKIEDVDETFVVRVGDLTTRGHKLFATGYQNWLDALARRTPEKRAQFLEAEDTKIMEKLIQDGH</sequence>
<proteinExistence type="predicted"/>
<evidence type="ECO:0000313" key="1">
    <source>
        <dbReference type="EMBL" id="KAJ56704.1"/>
    </source>
</evidence>
<gene>
    <name evidence="1" type="ORF">ACMU_07120</name>
</gene>
<keyword evidence="2" id="KW-1185">Reference proteome</keyword>
<dbReference type="OrthoDB" id="9155679at2"/>
<reference evidence="1 2" key="1">
    <citation type="submission" date="2014-03" db="EMBL/GenBank/DDBJ databases">
        <title>Draft Genome Sequence of Actibacterium mucosum KCTC 23349, a Marine Alphaproteobacterium with Complex Ionic Requirements Isolated from Mediterranean Seawater at Malvarrosa Beach, Valencia, Spain.</title>
        <authorList>
            <person name="Arahal D.R."/>
            <person name="Shao Z."/>
            <person name="Lai Q."/>
            <person name="Pujalte M.J."/>
        </authorList>
    </citation>
    <scope>NUCLEOTIDE SEQUENCE [LARGE SCALE GENOMIC DNA]</scope>
    <source>
        <strain evidence="1 2">KCTC 23349</strain>
    </source>
</reference>
<accession>A0A037ZM32</accession>
<organism evidence="1 2">
    <name type="scientific">Actibacterium mucosum KCTC 23349</name>
    <dbReference type="NCBI Taxonomy" id="1454373"/>
    <lineage>
        <taxon>Bacteria</taxon>
        <taxon>Pseudomonadati</taxon>
        <taxon>Pseudomonadota</taxon>
        <taxon>Alphaproteobacteria</taxon>
        <taxon>Rhodobacterales</taxon>
        <taxon>Roseobacteraceae</taxon>
        <taxon>Actibacterium</taxon>
    </lineage>
</organism>
<comment type="caution">
    <text evidence="1">The sequence shown here is derived from an EMBL/GenBank/DDBJ whole genome shotgun (WGS) entry which is preliminary data.</text>
</comment>
<name>A0A037ZM32_9RHOB</name>